<dbReference type="EMBL" id="CP098828">
    <property type="protein sequence ID" value="XBO74524.1"/>
    <property type="molecule type" value="Genomic_DNA"/>
</dbReference>
<comment type="subcellular location">
    <subcellularLocation>
        <location evidence="1 8">Cytoplasm</location>
    </subcellularLocation>
</comment>
<dbReference type="NCBIfam" id="TIGR02433">
    <property type="entry name" value="lysidine_TilS_C"/>
    <property type="match status" value="1"/>
</dbReference>
<proteinExistence type="inferred from homology"/>
<keyword evidence="5 8" id="KW-0547">Nucleotide-binding</keyword>
<dbReference type="InterPro" id="IPR012795">
    <property type="entry name" value="tRNA_Ile_lys_synt_N"/>
</dbReference>
<dbReference type="Pfam" id="PF09179">
    <property type="entry name" value="TilS"/>
    <property type="match status" value="1"/>
</dbReference>
<dbReference type="GO" id="GO:0032267">
    <property type="term" value="F:tRNA(Ile)-lysidine synthase activity"/>
    <property type="evidence" value="ECO:0007669"/>
    <property type="project" value="UniProtKB-EC"/>
</dbReference>
<evidence type="ECO:0000256" key="8">
    <source>
        <dbReference type="HAMAP-Rule" id="MF_01161"/>
    </source>
</evidence>
<dbReference type="PANTHER" id="PTHR43033:SF1">
    <property type="entry name" value="TRNA(ILE)-LYSIDINE SYNTHASE-RELATED"/>
    <property type="match status" value="1"/>
</dbReference>
<dbReference type="InterPro" id="IPR015262">
    <property type="entry name" value="tRNA_Ile_lys_synt_subst-bd"/>
</dbReference>
<evidence type="ECO:0000259" key="9">
    <source>
        <dbReference type="SMART" id="SM00977"/>
    </source>
</evidence>
<dbReference type="InterPro" id="IPR011063">
    <property type="entry name" value="TilS/TtcA_N"/>
</dbReference>
<accession>A0AAU7KSH6</accession>
<sequence length="436" mass="48037">MPTSPTLEARIERALDRVPRQRSLWIALSGGLDSCVLLVLAARVCGQRSRRLRAIHVHHGLQAAADDFERHCRRLCAQLGITLEVVRARVDRTSGKGLEAAARQARYDAFVECLDAGDVLWLAQHRDDQAETLLLAALRRAGVAGLAAMPARREERGLSIERPLLEVRRSELEAEARRRGLDWVEDPSNASREFDRNYLRHEVVPALEQRWPDAADALAASARHAGEAAALLDEYALEDLARLGGDPARLELEGLLSLSRRRQRWLIGLCMRRLGLAPAPGPRLDDLLEQCHARRDAEVKVSWPGAEARLWRGALWLMGEGAGDPLEVAEGPWSPGSALVVAGVSMKLPTTEEETPLPLWLRQRQGGERLRLAGRGSRDLKRLLQEAGVPPWRRAQVLVVWQGEVCVAALDAGRGCWIALAEGWTASPLRATPGAG</sequence>
<dbReference type="NCBIfam" id="TIGR02432">
    <property type="entry name" value="lysidine_TilS_N"/>
    <property type="match status" value="1"/>
</dbReference>
<dbReference type="GO" id="GO:0005524">
    <property type="term" value="F:ATP binding"/>
    <property type="evidence" value="ECO:0007669"/>
    <property type="project" value="UniProtKB-UniRule"/>
</dbReference>
<feature type="domain" description="Lysidine-tRNA(Ile) synthetase C-terminal" evidence="9">
    <location>
        <begin position="359"/>
        <end position="420"/>
    </location>
</feature>
<evidence type="ECO:0000256" key="6">
    <source>
        <dbReference type="ARBA" id="ARBA00022840"/>
    </source>
</evidence>
<feature type="binding site" evidence="8">
    <location>
        <begin position="29"/>
        <end position="34"/>
    </location>
    <ligand>
        <name>ATP</name>
        <dbReference type="ChEBI" id="CHEBI:30616"/>
    </ligand>
</feature>
<dbReference type="AlphaFoldDB" id="A0AAU7KSH6"/>
<comment type="similarity">
    <text evidence="8">Belongs to the tRNA(Ile)-lysidine synthase family.</text>
</comment>
<dbReference type="GO" id="GO:0006400">
    <property type="term" value="P:tRNA modification"/>
    <property type="evidence" value="ECO:0007669"/>
    <property type="project" value="UniProtKB-UniRule"/>
</dbReference>
<dbReference type="SMART" id="SM00977">
    <property type="entry name" value="TilS_C"/>
    <property type="match status" value="1"/>
</dbReference>
<dbReference type="Gene3D" id="3.40.50.620">
    <property type="entry name" value="HUPs"/>
    <property type="match status" value="1"/>
</dbReference>
<evidence type="ECO:0000256" key="4">
    <source>
        <dbReference type="ARBA" id="ARBA00022694"/>
    </source>
</evidence>
<evidence type="ECO:0000313" key="10">
    <source>
        <dbReference type="EMBL" id="XBO74524.1"/>
    </source>
</evidence>
<dbReference type="RefSeq" id="WP_348814844.1">
    <property type="nucleotide sequence ID" value="NZ_CP098828.1"/>
</dbReference>
<dbReference type="InterPro" id="IPR014729">
    <property type="entry name" value="Rossmann-like_a/b/a_fold"/>
</dbReference>
<evidence type="ECO:0000256" key="5">
    <source>
        <dbReference type="ARBA" id="ARBA00022741"/>
    </source>
</evidence>
<dbReference type="InterPro" id="IPR012796">
    <property type="entry name" value="Lysidine-tRNA-synth_C"/>
</dbReference>
<organism evidence="10">
    <name type="scientific">Halomonas sp. H10-59</name>
    <dbReference type="NCBI Taxonomy" id="2950874"/>
    <lineage>
        <taxon>Bacteria</taxon>
        <taxon>Pseudomonadati</taxon>
        <taxon>Pseudomonadota</taxon>
        <taxon>Gammaproteobacteria</taxon>
        <taxon>Oceanospirillales</taxon>
        <taxon>Halomonadaceae</taxon>
        <taxon>Halomonas</taxon>
    </lineage>
</organism>
<dbReference type="Gene3D" id="1.20.59.20">
    <property type="match status" value="1"/>
</dbReference>
<keyword evidence="3 8" id="KW-0436">Ligase</keyword>
<dbReference type="SUPFAM" id="SSF52402">
    <property type="entry name" value="Adenine nucleotide alpha hydrolases-like"/>
    <property type="match status" value="1"/>
</dbReference>
<comment type="catalytic activity">
    <reaction evidence="7 8">
        <text>cytidine(34) in tRNA(Ile2) + L-lysine + ATP = lysidine(34) in tRNA(Ile2) + AMP + diphosphate + H(+)</text>
        <dbReference type="Rhea" id="RHEA:43744"/>
        <dbReference type="Rhea" id="RHEA-COMP:10625"/>
        <dbReference type="Rhea" id="RHEA-COMP:10670"/>
        <dbReference type="ChEBI" id="CHEBI:15378"/>
        <dbReference type="ChEBI" id="CHEBI:30616"/>
        <dbReference type="ChEBI" id="CHEBI:32551"/>
        <dbReference type="ChEBI" id="CHEBI:33019"/>
        <dbReference type="ChEBI" id="CHEBI:82748"/>
        <dbReference type="ChEBI" id="CHEBI:83665"/>
        <dbReference type="ChEBI" id="CHEBI:456215"/>
        <dbReference type="EC" id="6.3.4.19"/>
    </reaction>
</comment>
<dbReference type="InterPro" id="IPR012094">
    <property type="entry name" value="tRNA_Ile_lys_synt"/>
</dbReference>
<dbReference type="HAMAP" id="MF_01161">
    <property type="entry name" value="tRNA_Ile_lys_synt"/>
    <property type="match status" value="1"/>
</dbReference>
<comment type="function">
    <text evidence="8">Ligates lysine onto the cytidine present at position 34 of the AUA codon-specific tRNA(Ile) that contains the anticodon CAU, in an ATP-dependent manner. Cytidine is converted to lysidine, thus changing the amino acid specificity of the tRNA from methionine to isoleucine.</text>
</comment>
<keyword evidence="2 8" id="KW-0963">Cytoplasm</keyword>
<protein>
    <recommendedName>
        <fullName evidence="8">tRNA(Ile)-lysidine synthase</fullName>
        <ecNumber evidence="8">6.3.4.19</ecNumber>
    </recommendedName>
    <alternativeName>
        <fullName evidence="8">tRNA(Ile)-2-lysyl-cytidine synthase</fullName>
    </alternativeName>
    <alternativeName>
        <fullName evidence="8">tRNA(Ile)-lysidine synthetase</fullName>
    </alternativeName>
</protein>
<gene>
    <name evidence="8 10" type="primary">tilS</name>
    <name evidence="10" type="ORF">NFG57_17165</name>
</gene>
<keyword evidence="4 8" id="KW-0819">tRNA processing</keyword>
<dbReference type="EC" id="6.3.4.19" evidence="8"/>
<reference evidence="10" key="1">
    <citation type="submission" date="2022-06" db="EMBL/GenBank/DDBJ databases">
        <title>A novel DMS-producing enzyme.</title>
        <authorList>
            <person name="Zhang Y."/>
        </authorList>
    </citation>
    <scope>NUCLEOTIDE SEQUENCE</scope>
    <source>
        <strain evidence="10">H10-59</strain>
    </source>
</reference>
<keyword evidence="6 8" id="KW-0067">ATP-binding</keyword>
<comment type="domain">
    <text evidence="8">The N-terminal region contains the highly conserved SGGXDS motif, predicted to be a P-loop motif involved in ATP binding.</text>
</comment>
<dbReference type="CDD" id="cd01992">
    <property type="entry name" value="TilS_N"/>
    <property type="match status" value="1"/>
</dbReference>
<dbReference type="SUPFAM" id="SSF56037">
    <property type="entry name" value="PheT/TilS domain"/>
    <property type="match status" value="1"/>
</dbReference>
<dbReference type="Pfam" id="PF01171">
    <property type="entry name" value="ATP_bind_3"/>
    <property type="match status" value="1"/>
</dbReference>
<dbReference type="GO" id="GO:0005737">
    <property type="term" value="C:cytoplasm"/>
    <property type="evidence" value="ECO:0007669"/>
    <property type="project" value="UniProtKB-SubCell"/>
</dbReference>
<name>A0AAU7KSH6_9GAMM</name>
<evidence type="ECO:0000256" key="7">
    <source>
        <dbReference type="ARBA" id="ARBA00048539"/>
    </source>
</evidence>
<evidence type="ECO:0000256" key="1">
    <source>
        <dbReference type="ARBA" id="ARBA00004496"/>
    </source>
</evidence>
<dbReference type="Pfam" id="PF11734">
    <property type="entry name" value="TilS_C"/>
    <property type="match status" value="1"/>
</dbReference>
<evidence type="ECO:0000256" key="3">
    <source>
        <dbReference type="ARBA" id="ARBA00022598"/>
    </source>
</evidence>
<dbReference type="PANTHER" id="PTHR43033">
    <property type="entry name" value="TRNA(ILE)-LYSIDINE SYNTHASE-RELATED"/>
    <property type="match status" value="1"/>
</dbReference>
<dbReference type="SUPFAM" id="SSF82829">
    <property type="entry name" value="MesJ substrate recognition domain-like"/>
    <property type="match status" value="1"/>
</dbReference>
<evidence type="ECO:0000256" key="2">
    <source>
        <dbReference type="ARBA" id="ARBA00022490"/>
    </source>
</evidence>